<name>A0ABY0GX59_9PEZI</name>
<comment type="caution">
    <text evidence="1">The sequence shown here is derived from an EMBL/GenBank/DDBJ whole genome shotgun (WGS) entry which is preliminary data.</text>
</comment>
<protein>
    <submittedName>
        <fullName evidence="1">Uncharacterized protein</fullName>
    </submittedName>
</protein>
<evidence type="ECO:0000313" key="2">
    <source>
        <dbReference type="Proteomes" id="UP000294003"/>
    </source>
</evidence>
<dbReference type="EMBL" id="QJNS01000324">
    <property type="protein sequence ID" value="RYO79563.1"/>
    <property type="molecule type" value="Genomic_DNA"/>
</dbReference>
<dbReference type="Proteomes" id="UP000294003">
    <property type="component" value="Unassembled WGS sequence"/>
</dbReference>
<organism evidence="1 2">
    <name type="scientific">Monosporascus cannonballus</name>
    <dbReference type="NCBI Taxonomy" id="155416"/>
    <lineage>
        <taxon>Eukaryota</taxon>
        <taxon>Fungi</taxon>
        <taxon>Dikarya</taxon>
        <taxon>Ascomycota</taxon>
        <taxon>Pezizomycotina</taxon>
        <taxon>Sordariomycetes</taxon>
        <taxon>Xylariomycetidae</taxon>
        <taxon>Xylariales</taxon>
        <taxon>Xylariales incertae sedis</taxon>
        <taxon>Monosporascus</taxon>
    </lineage>
</organism>
<keyword evidence="2" id="KW-1185">Reference proteome</keyword>
<reference evidence="1 2" key="1">
    <citation type="submission" date="2018-06" db="EMBL/GenBank/DDBJ databases">
        <title>Complete Genomes of Monosporascus.</title>
        <authorList>
            <person name="Robinson A.J."/>
            <person name="Natvig D.O."/>
        </authorList>
    </citation>
    <scope>NUCLEOTIDE SEQUENCE [LARGE SCALE GENOMIC DNA]</scope>
    <source>
        <strain evidence="1 2">CBS 609.92</strain>
    </source>
</reference>
<sequence length="160" mass="18165">MPPFRATQQAEAVAFTRLNMGKVIKAAEDSCPLLMRIPVPTAVTAYDNFEQMEHVKEQRVDNENSFRSITTVSIPRYLVSEATKSAFPDCIIHVKSSNASDRYPTKTEYESCLSRPIPHDKSTNVGNLNVLANIFEEQYKLPEDAFQERLFLIYGDQKTT</sequence>
<proteinExistence type="predicted"/>
<gene>
    <name evidence="1" type="ORF">DL762_008112</name>
</gene>
<accession>A0ABY0GX59</accession>
<evidence type="ECO:0000313" key="1">
    <source>
        <dbReference type="EMBL" id="RYO79563.1"/>
    </source>
</evidence>